<dbReference type="Gene3D" id="3.40.50.1000">
    <property type="entry name" value="HAD superfamily/HAD-like"/>
    <property type="match status" value="1"/>
</dbReference>
<dbReference type="RefSeq" id="WP_068511654.1">
    <property type="nucleotide sequence ID" value="NZ_AP014945.1"/>
</dbReference>
<dbReference type="Gene3D" id="1.10.150.240">
    <property type="entry name" value="Putative phosphatase, domain 2"/>
    <property type="match status" value="1"/>
</dbReference>
<dbReference type="STRING" id="1653476.THC_0055"/>
<evidence type="ECO:0000313" key="1">
    <source>
        <dbReference type="EMBL" id="BAU22462.1"/>
    </source>
</evidence>
<dbReference type="InterPro" id="IPR023198">
    <property type="entry name" value="PGP-like_dom2"/>
</dbReference>
<dbReference type="GO" id="GO:0050308">
    <property type="term" value="F:sugar-phosphatase activity"/>
    <property type="evidence" value="ECO:0007669"/>
    <property type="project" value="TreeGrafter"/>
</dbReference>
<dbReference type="SFLD" id="SFLDG01135">
    <property type="entry name" value="C1.5.6:_HAD__Beta-PGM__Phospha"/>
    <property type="match status" value="1"/>
</dbReference>
<dbReference type="PANTHER" id="PTHR43481">
    <property type="entry name" value="FRUCTOSE-1-PHOSPHATE PHOSPHATASE"/>
    <property type="match status" value="1"/>
</dbReference>
<evidence type="ECO:0000313" key="2">
    <source>
        <dbReference type="Proteomes" id="UP000068196"/>
    </source>
</evidence>
<dbReference type="KEGG" id="cthi:THC_0055"/>
<dbReference type="NCBIfam" id="TIGR01509">
    <property type="entry name" value="HAD-SF-IA-v3"/>
    <property type="match status" value="1"/>
</dbReference>
<dbReference type="Pfam" id="PF13419">
    <property type="entry name" value="HAD_2"/>
    <property type="match status" value="1"/>
</dbReference>
<dbReference type="Proteomes" id="UP000068196">
    <property type="component" value="Chromosome"/>
</dbReference>
<dbReference type="OrthoDB" id="9797743at2"/>
<dbReference type="SFLD" id="SFLDG01129">
    <property type="entry name" value="C1.5:_HAD__Beta-PGM__Phosphata"/>
    <property type="match status" value="1"/>
</dbReference>
<reference evidence="2" key="2">
    <citation type="journal article" date="2016" name="Int. J. Syst. Evol. Microbiol.">
        <title>Caldimicrobium thiodismutans sp. nov., a sulfur-disproportionating bacterium isolated from a hot spring.</title>
        <authorList>
            <person name="Kojima H."/>
            <person name="Umezawa K."/>
            <person name="Fukui M."/>
        </authorList>
    </citation>
    <scope>NUCLEOTIDE SEQUENCE [LARGE SCALE GENOMIC DNA]</scope>
    <source>
        <strain evidence="2">TF1</strain>
    </source>
</reference>
<dbReference type="InterPro" id="IPR023214">
    <property type="entry name" value="HAD_sf"/>
</dbReference>
<accession>A0A0U5AVA8</accession>
<sequence length="218" mass="25031">MKDFLFFDLDGVLLDSMPYHAKAWILAFQEFGLEFTEEEIYLHEGAIELESAKTLFLNKGVEPTQAFFEKAFRLQKRIFKEKFSQKIKPFPEVPELLQELKREGRTLALVTSSSEEILREVFPENLKNYFEVILTGDKVEKRKPHPDPYLKAKDILRADVEKISVIENAPAGILSAKRAGLFCIAITTTLKPEHLSLADIVAKDHKELKNLLLNGQRQ</sequence>
<protein>
    <submittedName>
        <fullName evidence="1">HAD-superfamily hydrolase, subfamily IA, variant 3</fullName>
    </submittedName>
</protein>
<dbReference type="InterPro" id="IPR006439">
    <property type="entry name" value="HAD-SF_hydro_IA"/>
</dbReference>
<name>A0A0U5AVA8_9BACT</name>
<dbReference type="PATRIC" id="fig|1653476.3.peg.58"/>
<dbReference type="InterPro" id="IPR036412">
    <property type="entry name" value="HAD-like_sf"/>
</dbReference>
<dbReference type="AlphaFoldDB" id="A0A0U5AVA8"/>
<gene>
    <name evidence="1" type="ORF">THC_0055</name>
</gene>
<keyword evidence="2" id="KW-1185">Reference proteome</keyword>
<proteinExistence type="predicted"/>
<reference evidence="1 2" key="1">
    <citation type="journal article" date="2016" name="Int. J. Syst. Evol. Microbiol.">
        <title>Caldimicrobium thiodismutans sp. nov., a sulfur-disproportionating bacterium isolated from a hot spring, and emended description of the genus Caldimicrobium.</title>
        <authorList>
            <person name="Kojima H."/>
            <person name="Umezawa K."/>
            <person name="Fukui M."/>
        </authorList>
    </citation>
    <scope>NUCLEOTIDE SEQUENCE [LARGE SCALE GENOMIC DNA]</scope>
    <source>
        <strain evidence="1 2">TF1</strain>
    </source>
</reference>
<dbReference type="PRINTS" id="PR00413">
    <property type="entry name" value="HADHALOGNASE"/>
</dbReference>
<dbReference type="InterPro" id="IPR041492">
    <property type="entry name" value="HAD_2"/>
</dbReference>
<dbReference type="PANTHER" id="PTHR43481:SF4">
    <property type="entry name" value="GLYCEROL-1-PHOSPHATE PHOSPHOHYDROLASE 1-RELATED"/>
    <property type="match status" value="1"/>
</dbReference>
<dbReference type="SFLD" id="SFLDS00003">
    <property type="entry name" value="Haloacid_Dehalogenase"/>
    <property type="match status" value="1"/>
</dbReference>
<keyword evidence="1" id="KW-0378">Hydrolase</keyword>
<dbReference type="EMBL" id="AP014945">
    <property type="protein sequence ID" value="BAU22462.1"/>
    <property type="molecule type" value="Genomic_DNA"/>
</dbReference>
<organism evidence="1 2">
    <name type="scientific">Caldimicrobium thiodismutans</name>
    <dbReference type="NCBI Taxonomy" id="1653476"/>
    <lineage>
        <taxon>Bacteria</taxon>
        <taxon>Pseudomonadati</taxon>
        <taxon>Thermodesulfobacteriota</taxon>
        <taxon>Thermodesulfobacteria</taxon>
        <taxon>Thermodesulfobacteriales</taxon>
        <taxon>Thermodesulfobacteriaceae</taxon>
        <taxon>Caldimicrobium</taxon>
    </lineage>
</organism>
<dbReference type="SUPFAM" id="SSF56784">
    <property type="entry name" value="HAD-like"/>
    <property type="match status" value="1"/>
</dbReference>
<dbReference type="InterPro" id="IPR051806">
    <property type="entry name" value="HAD-like_SPP"/>
</dbReference>